<proteinExistence type="predicted"/>
<accession>A0A9D2J510</accession>
<organism evidence="1 2">
    <name type="scientific">Candidatus Ruania gallistercoris</name>
    <dbReference type="NCBI Taxonomy" id="2838746"/>
    <lineage>
        <taxon>Bacteria</taxon>
        <taxon>Bacillati</taxon>
        <taxon>Actinomycetota</taxon>
        <taxon>Actinomycetes</taxon>
        <taxon>Micrococcales</taxon>
        <taxon>Ruaniaceae</taxon>
        <taxon>Ruania</taxon>
    </lineage>
</organism>
<keyword evidence="1" id="KW-0378">Hydrolase</keyword>
<reference evidence="1" key="1">
    <citation type="journal article" date="2021" name="PeerJ">
        <title>Extensive microbial diversity within the chicken gut microbiome revealed by metagenomics and culture.</title>
        <authorList>
            <person name="Gilroy R."/>
            <person name="Ravi A."/>
            <person name="Getino M."/>
            <person name="Pursley I."/>
            <person name="Horton D.L."/>
            <person name="Alikhan N.F."/>
            <person name="Baker D."/>
            <person name="Gharbi K."/>
            <person name="Hall N."/>
            <person name="Watson M."/>
            <person name="Adriaenssens E.M."/>
            <person name="Foster-Nyarko E."/>
            <person name="Jarju S."/>
            <person name="Secka A."/>
            <person name="Antonio M."/>
            <person name="Oren A."/>
            <person name="Chaudhuri R.R."/>
            <person name="La Ragione R."/>
            <person name="Hildebrand F."/>
            <person name="Pallen M.J."/>
        </authorList>
    </citation>
    <scope>NUCLEOTIDE SEQUENCE</scope>
    <source>
        <strain evidence="1">ChiGjej4B4-7305</strain>
    </source>
</reference>
<reference evidence="1" key="2">
    <citation type="submission" date="2021-04" db="EMBL/GenBank/DDBJ databases">
        <authorList>
            <person name="Gilroy R."/>
        </authorList>
    </citation>
    <scope>NUCLEOTIDE SEQUENCE</scope>
    <source>
        <strain evidence="1">ChiGjej4B4-7305</strain>
    </source>
</reference>
<keyword evidence="1" id="KW-0347">Helicase</keyword>
<gene>
    <name evidence="1" type="ORF">H9815_14050</name>
</gene>
<dbReference type="InterPro" id="IPR058303">
    <property type="entry name" value="DUF7990"/>
</dbReference>
<sequence length="89" mass="10454">MGEPRDGPLQRLARGLREFYVAPYRRTFARARRDEEDLFMIVVLAEYLGAPNPVSYYTIELLPVVYERFHDWHRRMGMTTSPLDTVACC</sequence>
<dbReference type="Proteomes" id="UP000824037">
    <property type="component" value="Unassembled WGS sequence"/>
</dbReference>
<protein>
    <submittedName>
        <fullName evidence="1">DNA helicase</fullName>
    </submittedName>
</protein>
<comment type="caution">
    <text evidence="1">The sequence shown here is derived from an EMBL/GenBank/DDBJ whole genome shotgun (WGS) entry which is preliminary data.</text>
</comment>
<dbReference type="NCBIfam" id="NF041419">
    <property type="entry name" value="CC_star_Cory"/>
    <property type="match status" value="1"/>
</dbReference>
<dbReference type="InterPro" id="IPR047717">
    <property type="entry name" value="CC_star_Cory"/>
</dbReference>
<name>A0A9D2J510_9MICO</name>
<dbReference type="Pfam" id="PF25952">
    <property type="entry name" value="DUF7990"/>
    <property type="match status" value="1"/>
</dbReference>
<evidence type="ECO:0000313" key="1">
    <source>
        <dbReference type="EMBL" id="HIZ36891.1"/>
    </source>
</evidence>
<keyword evidence="1" id="KW-0547">Nucleotide-binding</keyword>
<dbReference type="AlphaFoldDB" id="A0A9D2J510"/>
<keyword evidence="1" id="KW-0067">ATP-binding</keyword>
<dbReference type="GO" id="GO:0004386">
    <property type="term" value="F:helicase activity"/>
    <property type="evidence" value="ECO:0007669"/>
    <property type="project" value="UniProtKB-KW"/>
</dbReference>
<evidence type="ECO:0000313" key="2">
    <source>
        <dbReference type="Proteomes" id="UP000824037"/>
    </source>
</evidence>
<dbReference type="EMBL" id="DXBY01000242">
    <property type="protein sequence ID" value="HIZ36891.1"/>
    <property type="molecule type" value="Genomic_DNA"/>
</dbReference>